<dbReference type="InterPro" id="IPR013783">
    <property type="entry name" value="Ig-like_fold"/>
</dbReference>
<keyword evidence="3" id="KW-0732">Signal</keyword>
<evidence type="ECO:0000256" key="1">
    <source>
        <dbReference type="SAM" id="MobiDB-lite"/>
    </source>
</evidence>
<evidence type="ECO:0000313" key="5">
    <source>
        <dbReference type="Proteomes" id="UP000050795"/>
    </source>
</evidence>
<protein>
    <recommendedName>
        <fullName evidence="4">Ig-like domain-containing protein</fullName>
    </recommendedName>
</protein>
<reference evidence="6" key="2">
    <citation type="submission" date="2023-11" db="UniProtKB">
        <authorList>
            <consortium name="WormBaseParasite"/>
        </authorList>
    </citation>
    <scope>IDENTIFICATION</scope>
</reference>
<feature type="transmembrane region" description="Helical" evidence="2">
    <location>
        <begin position="266"/>
        <end position="287"/>
    </location>
</feature>
<dbReference type="AlphaFoldDB" id="A0AA85JHF9"/>
<dbReference type="SMART" id="SM00409">
    <property type="entry name" value="IG"/>
    <property type="match status" value="1"/>
</dbReference>
<keyword evidence="5" id="KW-1185">Reference proteome</keyword>
<feature type="region of interest" description="Disordered" evidence="1">
    <location>
        <begin position="350"/>
        <end position="380"/>
    </location>
</feature>
<dbReference type="Proteomes" id="UP000050795">
    <property type="component" value="Unassembled WGS sequence"/>
</dbReference>
<dbReference type="Gene3D" id="2.60.40.10">
    <property type="entry name" value="Immunoglobulins"/>
    <property type="match status" value="1"/>
</dbReference>
<keyword evidence="2" id="KW-1133">Transmembrane helix</keyword>
<reference evidence="5" key="1">
    <citation type="submission" date="2022-06" db="EMBL/GenBank/DDBJ databases">
        <authorList>
            <person name="Berger JAMES D."/>
            <person name="Berger JAMES D."/>
        </authorList>
    </citation>
    <scope>NUCLEOTIDE SEQUENCE [LARGE SCALE GENOMIC DNA]</scope>
</reference>
<dbReference type="WBParaSite" id="TREG1_30760.1">
    <property type="protein sequence ID" value="TREG1_30760.1"/>
    <property type="gene ID" value="TREG1_30760"/>
</dbReference>
<accession>A0AA85JHF9</accession>
<dbReference type="InterPro" id="IPR036179">
    <property type="entry name" value="Ig-like_dom_sf"/>
</dbReference>
<organism evidence="5 6">
    <name type="scientific">Trichobilharzia regenti</name>
    <name type="common">Nasal bird schistosome</name>
    <dbReference type="NCBI Taxonomy" id="157069"/>
    <lineage>
        <taxon>Eukaryota</taxon>
        <taxon>Metazoa</taxon>
        <taxon>Spiralia</taxon>
        <taxon>Lophotrochozoa</taxon>
        <taxon>Platyhelminthes</taxon>
        <taxon>Trematoda</taxon>
        <taxon>Digenea</taxon>
        <taxon>Strigeidida</taxon>
        <taxon>Schistosomatoidea</taxon>
        <taxon>Schistosomatidae</taxon>
        <taxon>Trichobilharzia</taxon>
    </lineage>
</organism>
<evidence type="ECO:0000259" key="4">
    <source>
        <dbReference type="PROSITE" id="PS50835"/>
    </source>
</evidence>
<sequence length="380" mass="41093">MFDYLCLTLFLFVGICSGLEVRCTSNGTVETYVSTVKLEGLSYSKRAVNFSVPVSVKYEIKNVNDPSVLTLSWERDGNEISVNRRKTNDKPTISSDYTTEVFSESTHTLELTLHLNPKDPVPGNYTVSATEGDATSSASGFVYSAPVLPLFTKPKRVLEGDIIRIICSVSSYPKASSVLWSFAPIPTSQMDDDNALTSALDSLETLVINETNYVLETSSETGTPNDTLRFLNLKNSDNGLYACNVTTELGTDFVLSIVNVKDRWAALWPFIGIVVEVSILVIAILLYERHQMRSKPTNVSAKCDTSSAGAGVIGQENISAAVNNNNNSNKANSTGQNNLTVPVHIGDITGGGGAGEVNDGNADGRDQKADEIRLRANVKQ</sequence>
<keyword evidence="2" id="KW-0812">Transmembrane</keyword>
<evidence type="ECO:0000256" key="2">
    <source>
        <dbReference type="SAM" id="Phobius"/>
    </source>
</evidence>
<feature type="compositionally biased region" description="Basic and acidic residues" evidence="1">
    <location>
        <begin position="362"/>
        <end position="374"/>
    </location>
</feature>
<dbReference type="SUPFAM" id="SSF48726">
    <property type="entry name" value="Immunoglobulin"/>
    <property type="match status" value="1"/>
</dbReference>
<proteinExistence type="predicted"/>
<dbReference type="InterPro" id="IPR003599">
    <property type="entry name" value="Ig_sub"/>
</dbReference>
<feature type="signal peptide" evidence="3">
    <location>
        <begin position="1"/>
        <end position="18"/>
    </location>
</feature>
<dbReference type="InterPro" id="IPR007110">
    <property type="entry name" value="Ig-like_dom"/>
</dbReference>
<evidence type="ECO:0000313" key="6">
    <source>
        <dbReference type="WBParaSite" id="TREG1_30760.1"/>
    </source>
</evidence>
<keyword evidence="2" id="KW-0472">Membrane</keyword>
<name>A0AA85JHF9_TRIRE</name>
<dbReference type="PROSITE" id="PS50835">
    <property type="entry name" value="IG_LIKE"/>
    <property type="match status" value="1"/>
</dbReference>
<evidence type="ECO:0000256" key="3">
    <source>
        <dbReference type="SAM" id="SignalP"/>
    </source>
</evidence>
<feature type="chain" id="PRO_5041722479" description="Ig-like domain-containing protein" evidence="3">
    <location>
        <begin position="19"/>
        <end position="380"/>
    </location>
</feature>
<feature type="domain" description="Ig-like" evidence="4">
    <location>
        <begin position="146"/>
        <end position="256"/>
    </location>
</feature>